<accession>A0A7J7KTX0</accession>
<dbReference type="PIRSF" id="PIRSF006278">
    <property type="entry name" value="ACCD_DCysDesulf"/>
    <property type="match status" value="1"/>
</dbReference>
<dbReference type="InterPro" id="IPR001926">
    <property type="entry name" value="TrpB-like_PALP"/>
</dbReference>
<dbReference type="Gene3D" id="3.40.50.1100">
    <property type="match status" value="3"/>
</dbReference>
<comment type="caution">
    <text evidence="7">The sequence shown here is derived from an EMBL/GenBank/DDBJ whole genome shotgun (WGS) entry which is preliminary data.</text>
</comment>
<name>A0A7J7KTX0_BUGNE</name>
<evidence type="ECO:0000256" key="2">
    <source>
        <dbReference type="ARBA" id="ARBA00008639"/>
    </source>
</evidence>
<evidence type="ECO:0000259" key="6">
    <source>
        <dbReference type="Pfam" id="PF00291"/>
    </source>
</evidence>
<dbReference type="PANTHER" id="PTHR43780">
    <property type="entry name" value="1-AMINOCYCLOPROPANE-1-CARBOXYLATE DEAMINASE-RELATED"/>
    <property type="match status" value="1"/>
</dbReference>
<dbReference type="InterPro" id="IPR027278">
    <property type="entry name" value="ACCD_DCysDesulf"/>
</dbReference>
<gene>
    <name evidence="7" type="ORF">EB796_000072</name>
</gene>
<organism evidence="7 8">
    <name type="scientific">Bugula neritina</name>
    <name type="common">Brown bryozoan</name>
    <name type="synonym">Sertularia neritina</name>
    <dbReference type="NCBI Taxonomy" id="10212"/>
    <lineage>
        <taxon>Eukaryota</taxon>
        <taxon>Metazoa</taxon>
        <taxon>Spiralia</taxon>
        <taxon>Lophotrochozoa</taxon>
        <taxon>Bryozoa</taxon>
        <taxon>Gymnolaemata</taxon>
        <taxon>Cheilostomatida</taxon>
        <taxon>Flustrina</taxon>
        <taxon>Buguloidea</taxon>
        <taxon>Bugulidae</taxon>
        <taxon>Bugula</taxon>
    </lineage>
</organism>
<reference evidence="7" key="1">
    <citation type="submission" date="2020-06" db="EMBL/GenBank/DDBJ databases">
        <title>Draft genome of Bugula neritina, a colonial animal packing powerful symbionts and potential medicines.</title>
        <authorList>
            <person name="Rayko M."/>
        </authorList>
    </citation>
    <scope>NUCLEOTIDE SEQUENCE [LARGE SCALE GENOMIC DNA]</scope>
    <source>
        <strain evidence="7">Kwan_BN1</strain>
    </source>
</reference>
<protein>
    <recommendedName>
        <fullName evidence="6">Tryptophan synthase beta chain-like PALP domain-containing protein</fullName>
    </recommendedName>
</protein>
<dbReference type="PANTHER" id="PTHR43780:SF2">
    <property type="entry name" value="1-AMINOCYCLOPROPANE-1-CARBOXYLATE DEAMINASE-RELATED"/>
    <property type="match status" value="1"/>
</dbReference>
<dbReference type="InterPro" id="IPR036052">
    <property type="entry name" value="TrpB-like_PALP_sf"/>
</dbReference>
<evidence type="ECO:0000256" key="5">
    <source>
        <dbReference type="PIRSR" id="PIRSR006278-2"/>
    </source>
</evidence>
<feature type="active site" description="Nucleophile" evidence="4">
    <location>
        <position position="92"/>
    </location>
</feature>
<evidence type="ECO:0000256" key="1">
    <source>
        <dbReference type="ARBA" id="ARBA00001933"/>
    </source>
</evidence>
<dbReference type="AlphaFoldDB" id="A0A7J7KTX0"/>
<dbReference type="OrthoDB" id="10266364at2759"/>
<keyword evidence="3 5" id="KW-0663">Pyridoxal phosphate</keyword>
<evidence type="ECO:0000256" key="4">
    <source>
        <dbReference type="PIRSR" id="PIRSR006278-1"/>
    </source>
</evidence>
<dbReference type="EMBL" id="VXIV02000015">
    <property type="protein sequence ID" value="KAF6041617.1"/>
    <property type="molecule type" value="Genomic_DNA"/>
</dbReference>
<comment type="cofactor">
    <cofactor evidence="1">
        <name>pyridoxal 5'-phosphate</name>
        <dbReference type="ChEBI" id="CHEBI:597326"/>
    </cofactor>
</comment>
<evidence type="ECO:0000256" key="3">
    <source>
        <dbReference type="ARBA" id="ARBA00022898"/>
    </source>
</evidence>
<sequence>MTHRLQEYQPPEWAQSLKLIPKYRVQLAAPGVTPITEWKLPDAPEDFKVLLKRDDYTGSVLTGNKVRQLEFIIADAIAKGHKHIITAGAVHSNHCRAVAASCAELGLQSHLFLRTPAKQVSDLKFDGNLFLDRLFGANFYLVPADADYVEFIEGVEFDDILCACGGGRTICGLAVANYLCGMPYRLHTIVVSKLKRDNYRKIVQDHLNEVGLQDVAVEDVVTLYFNQVTPEHGENLPSQLELMVKSAEQTGVVLDNIYTAKAANELKELMQNKPEVFKGNRILFLHTGGLPSLQSEAKINPLLPYLTRSKFTFVS</sequence>
<dbReference type="SUPFAM" id="SSF53686">
    <property type="entry name" value="Tryptophan synthase beta subunit-like PLP-dependent enzymes"/>
    <property type="match status" value="1"/>
</dbReference>
<evidence type="ECO:0000313" key="8">
    <source>
        <dbReference type="Proteomes" id="UP000593567"/>
    </source>
</evidence>
<feature type="modified residue" description="N6-(pyridoxal phosphate)lysine" evidence="5">
    <location>
        <position position="65"/>
    </location>
</feature>
<dbReference type="GO" id="GO:0019148">
    <property type="term" value="F:D-cysteine desulfhydrase activity"/>
    <property type="evidence" value="ECO:0007669"/>
    <property type="project" value="TreeGrafter"/>
</dbReference>
<dbReference type="Proteomes" id="UP000593567">
    <property type="component" value="Unassembled WGS sequence"/>
</dbReference>
<comment type="similarity">
    <text evidence="2">Belongs to the ACC deaminase/D-cysteine desulfhydrase family.</text>
</comment>
<proteinExistence type="inferred from homology"/>
<evidence type="ECO:0000313" key="7">
    <source>
        <dbReference type="EMBL" id="KAF6041617.1"/>
    </source>
</evidence>
<keyword evidence="8" id="KW-1185">Reference proteome</keyword>
<feature type="domain" description="Tryptophan synthase beta chain-like PALP" evidence="6">
    <location>
        <begin position="30"/>
        <end position="147"/>
    </location>
</feature>
<dbReference type="Pfam" id="PF00291">
    <property type="entry name" value="PALP"/>
    <property type="match status" value="1"/>
</dbReference>